<keyword evidence="2" id="KW-0255">Endonuclease</keyword>
<dbReference type="Proteomes" id="UP001250932">
    <property type="component" value="Unassembled WGS sequence"/>
</dbReference>
<comment type="caution">
    <text evidence="2">The sequence shown here is derived from an EMBL/GenBank/DDBJ whole genome shotgun (WGS) entry which is preliminary data.</text>
</comment>
<dbReference type="RefSeq" id="WP_313832523.1">
    <property type="nucleotide sequence ID" value="NZ_JAQOUE010000001.1"/>
</dbReference>
<keyword evidence="3" id="KW-1185">Reference proteome</keyword>
<feature type="domain" description="HNH nuclease" evidence="1">
    <location>
        <begin position="125"/>
        <end position="177"/>
    </location>
</feature>
<reference evidence="2 3" key="1">
    <citation type="journal article" date="2023" name="ISME J.">
        <title>Cultivation and genomic characterization of novel and ubiquitous marine nitrite-oxidizing bacteria from the Nitrospirales.</title>
        <authorList>
            <person name="Mueller A.J."/>
            <person name="Daebeler A."/>
            <person name="Herbold C.W."/>
            <person name="Kirkegaard R.H."/>
            <person name="Daims H."/>
        </authorList>
    </citation>
    <scope>NUCLEOTIDE SEQUENCE [LARGE SCALE GENOMIC DNA]</scope>
    <source>
        <strain evidence="2 3">EB</strain>
    </source>
</reference>
<dbReference type="InterPro" id="IPR029471">
    <property type="entry name" value="HNH_5"/>
</dbReference>
<organism evidence="2 3">
    <name type="scientific">Candidatus Nitronereus thalassa</name>
    <dbReference type="NCBI Taxonomy" id="3020898"/>
    <lineage>
        <taxon>Bacteria</taxon>
        <taxon>Pseudomonadati</taxon>
        <taxon>Nitrospirota</taxon>
        <taxon>Nitrospiria</taxon>
        <taxon>Nitrospirales</taxon>
        <taxon>Nitrospiraceae</taxon>
        <taxon>Candidatus Nitronereus</taxon>
    </lineage>
</organism>
<sequence length="223" mass="25580">MDAAQFLKEFHDHAALLLDTYEQSIYLYIVRHSRLEGREEVTIGFKSARKVIAMGQGKSRYISDKVCYTKLQSLQDKQFISVLGTEWEGTRVRASLPSEIPGLLSIEPDPTTLPLEELDFFNVVQNRPLLRERENNRCFYCLAGLNDKNWVVEHVVSRPEGDSTYRNVVAACCRCNNRKGASVADDFLRALYRDGYLNADDLQGRLSHLERLRLGELKPRIAR</sequence>
<evidence type="ECO:0000313" key="2">
    <source>
        <dbReference type="EMBL" id="MDT7042159.1"/>
    </source>
</evidence>
<dbReference type="EMBL" id="JAQOUE010000001">
    <property type="protein sequence ID" value="MDT7042159.1"/>
    <property type="molecule type" value="Genomic_DNA"/>
</dbReference>
<dbReference type="GO" id="GO:0004519">
    <property type="term" value="F:endonuclease activity"/>
    <property type="evidence" value="ECO:0007669"/>
    <property type="project" value="UniProtKB-KW"/>
</dbReference>
<keyword evidence="2" id="KW-0540">Nuclease</keyword>
<proteinExistence type="predicted"/>
<dbReference type="Pfam" id="PF14279">
    <property type="entry name" value="HNH_5"/>
    <property type="match status" value="1"/>
</dbReference>
<keyword evidence="2" id="KW-0378">Hydrolase</keyword>
<accession>A0ABU3K714</accession>
<gene>
    <name evidence="2" type="ORF">PPG34_07320</name>
</gene>
<evidence type="ECO:0000259" key="1">
    <source>
        <dbReference type="SMART" id="SM00507"/>
    </source>
</evidence>
<dbReference type="CDD" id="cd00085">
    <property type="entry name" value="HNHc"/>
    <property type="match status" value="1"/>
</dbReference>
<protein>
    <submittedName>
        <fullName evidence="2">HNH endonuclease signature motif containing protein</fullName>
    </submittedName>
</protein>
<name>A0ABU3K714_9BACT</name>
<dbReference type="InterPro" id="IPR003615">
    <property type="entry name" value="HNH_nuc"/>
</dbReference>
<evidence type="ECO:0000313" key="3">
    <source>
        <dbReference type="Proteomes" id="UP001250932"/>
    </source>
</evidence>
<dbReference type="Gene3D" id="1.10.30.50">
    <property type="match status" value="1"/>
</dbReference>
<dbReference type="SMART" id="SM00507">
    <property type="entry name" value="HNHc"/>
    <property type="match status" value="1"/>
</dbReference>